<dbReference type="GO" id="GO:0005737">
    <property type="term" value="C:cytoplasm"/>
    <property type="evidence" value="ECO:0007669"/>
    <property type="project" value="UniProtKB-SubCell"/>
</dbReference>
<feature type="binding site" evidence="8">
    <location>
        <position position="116"/>
    </location>
    <ligand>
        <name>GTP</name>
        <dbReference type="ChEBI" id="CHEBI:37565"/>
    </ligand>
</feature>
<evidence type="ECO:0000256" key="5">
    <source>
        <dbReference type="ARBA" id="ARBA00022842"/>
    </source>
</evidence>
<reference evidence="10" key="1">
    <citation type="submission" date="2019-02" db="EMBL/GenBank/DDBJ databases">
        <title>Halonotius sp. a new haloarchaeum isolated from saline soil.</title>
        <authorList>
            <person name="Duran-Viseras A."/>
            <person name="Sanchez-Porro C."/>
            <person name="Ventosa A."/>
        </authorList>
    </citation>
    <scope>NUCLEOTIDE SEQUENCE</scope>
    <source>
        <strain evidence="10">F15B</strain>
    </source>
</reference>
<dbReference type="Pfam" id="PF12804">
    <property type="entry name" value="NTP_transf_3"/>
    <property type="match status" value="1"/>
</dbReference>
<dbReference type="PANTHER" id="PTHR19136">
    <property type="entry name" value="MOLYBDENUM COFACTOR GUANYLYLTRANSFERASE"/>
    <property type="match status" value="1"/>
</dbReference>
<evidence type="ECO:0000256" key="1">
    <source>
        <dbReference type="ARBA" id="ARBA00022490"/>
    </source>
</evidence>
<evidence type="ECO:0000313" key="11">
    <source>
        <dbReference type="Proteomes" id="UP000705823"/>
    </source>
</evidence>
<feature type="binding site" evidence="8">
    <location>
        <begin position="23"/>
        <end position="25"/>
    </location>
    <ligand>
        <name>GTP</name>
        <dbReference type="ChEBI" id="CHEBI:37565"/>
    </ligand>
</feature>
<comment type="subcellular location">
    <subcellularLocation>
        <location evidence="8">Cytoplasm</location>
    </subcellularLocation>
</comment>
<dbReference type="AlphaFoldDB" id="A0A8J8P982"/>
<dbReference type="InterPro" id="IPR029044">
    <property type="entry name" value="Nucleotide-diphossugar_trans"/>
</dbReference>
<keyword evidence="5 8" id="KW-0460">Magnesium</keyword>
<evidence type="ECO:0000313" key="10">
    <source>
        <dbReference type="EMBL" id="TQQ80895.1"/>
    </source>
</evidence>
<protein>
    <recommendedName>
        <fullName evidence="8">Probable molybdenum cofactor guanylyltransferase</fullName>
        <shortName evidence="8">MoCo guanylyltransferase</shortName>
        <ecNumber evidence="8">2.7.7.77</ecNumber>
    </recommendedName>
    <alternativeName>
        <fullName evidence="8">GTP:molybdopterin guanylyltransferase</fullName>
    </alternativeName>
    <alternativeName>
        <fullName evidence="8">Mo-MPT guanylyltransferase</fullName>
    </alternativeName>
    <alternativeName>
        <fullName evidence="8">Molybdopterin guanylyltransferase</fullName>
    </alternativeName>
    <alternativeName>
        <fullName evidence="8">Molybdopterin-guanine dinucleotide synthase</fullName>
        <shortName evidence="8">MGD synthase</shortName>
    </alternativeName>
</protein>
<evidence type="ECO:0000256" key="3">
    <source>
        <dbReference type="ARBA" id="ARBA00022723"/>
    </source>
</evidence>
<keyword evidence="4 8" id="KW-0547">Nucleotide-binding</keyword>
<dbReference type="Proteomes" id="UP000705823">
    <property type="component" value="Unassembled WGS sequence"/>
</dbReference>
<evidence type="ECO:0000256" key="4">
    <source>
        <dbReference type="ARBA" id="ARBA00022741"/>
    </source>
</evidence>
<dbReference type="GO" id="GO:0005525">
    <property type="term" value="F:GTP binding"/>
    <property type="evidence" value="ECO:0007669"/>
    <property type="project" value="UniProtKB-UniRule"/>
</dbReference>
<dbReference type="RefSeq" id="WP_142979457.1">
    <property type="nucleotide sequence ID" value="NZ_RKLU01000003.1"/>
</dbReference>
<dbReference type="InterPro" id="IPR013482">
    <property type="entry name" value="Molybde_CF_guanTrfase"/>
</dbReference>
<accession>A0A8J8P982</accession>
<dbReference type="EMBL" id="RKLU01000003">
    <property type="protein sequence ID" value="TQQ80895.1"/>
    <property type="molecule type" value="Genomic_DNA"/>
</dbReference>
<dbReference type="GO" id="GO:0046872">
    <property type="term" value="F:metal ion binding"/>
    <property type="evidence" value="ECO:0007669"/>
    <property type="project" value="UniProtKB-KW"/>
</dbReference>
<feature type="domain" description="MobA-like NTP transferase" evidence="9">
    <location>
        <begin position="20"/>
        <end position="168"/>
    </location>
</feature>
<comment type="caution">
    <text evidence="10">The sequence shown here is derived from an EMBL/GenBank/DDBJ whole genome shotgun (WGS) entry which is preliminary data.</text>
</comment>
<keyword evidence="2 8" id="KW-0808">Transferase</keyword>
<evidence type="ECO:0000259" key="9">
    <source>
        <dbReference type="Pfam" id="PF12804"/>
    </source>
</evidence>
<comment type="function">
    <text evidence="8">Transfers a GMP moiety from GTP to Mo-molybdopterin (Mo-MPT) cofactor (Moco or molybdenum cofactor) to form Mo-molybdopterin guanine dinucleotide (Mo-MGD) cofactor.</text>
</comment>
<feature type="binding site" evidence="8">
    <location>
        <position position="116"/>
    </location>
    <ligand>
        <name>Mg(2+)</name>
        <dbReference type="ChEBI" id="CHEBI:18420"/>
    </ligand>
</feature>
<keyword evidence="1 8" id="KW-0963">Cytoplasm</keyword>
<proteinExistence type="inferred from homology"/>
<dbReference type="OrthoDB" id="28434at2157"/>
<dbReference type="GO" id="GO:0061603">
    <property type="term" value="F:molybdenum cofactor guanylyltransferase activity"/>
    <property type="evidence" value="ECO:0007669"/>
    <property type="project" value="UniProtKB-EC"/>
</dbReference>
<comment type="similarity">
    <text evidence="8">Belongs to the MobA family.</text>
</comment>
<comment type="catalytic activity">
    <reaction evidence="8">
        <text>Mo-molybdopterin + GTP + H(+) = Mo-molybdopterin guanine dinucleotide + diphosphate</text>
        <dbReference type="Rhea" id="RHEA:34243"/>
        <dbReference type="ChEBI" id="CHEBI:15378"/>
        <dbReference type="ChEBI" id="CHEBI:33019"/>
        <dbReference type="ChEBI" id="CHEBI:37565"/>
        <dbReference type="ChEBI" id="CHEBI:71302"/>
        <dbReference type="ChEBI" id="CHEBI:71310"/>
        <dbReference type="EC" id="2.7.7.77"/>
    </reaction>
</comment>
<keyword evidence="6 8" id="KW-0342">GTP-binding</keyword>
<evidence type="ECO:0000256" key="7">
    <source>
        <dbReference type="ARBA" id="ARBA00023150"/>
    </source>
</evidence>
<feature type="binding site" evidence="8">
    <location>
        <position position="36"/>
    </location>
    <ligand>
        <name>GTP</name>
        <dbReference type="ChEBI" id="CHEBI:37565"/>
    </ligand>
</feature>
<keyword evidence="3 8" id="KW-0479">Metal-binding</keyword>
<comment type="domain">
    <text evidence="8">The N-terminal domain determines nucleotide recognition and specific binding, while the C-terminal domain determines the specific binding to the target protein.</text>
</comment>
<keyword evidence="10" id="KW-0548">Nucleotidyltransferase</keyword>
<gene>
    <name evidence="8" type="primary">mobA</name>
    <name evidence="10" type="ORF">EGH24_06975</name>
</gene>
<keyword evidence="7 8" id="KW-0501">Molybdenum cofactor biosynthesis</keyword>
<dbReference type="SUPFAM" id="SSF53448">
    <property type="entry name" value="Nucleotide-diphospho-sugar transferases"/>
    <property type="match status" value="1"/>
</dbReference>
<name>A0A8J8P982_9EURY</name>
<keyword evidence="11" id="KW-1185">Reference proteome</keyword>
<sequence>MSLPSETSATDVAADTGRAGIILAGGRSERFPTIDKALAPLDGQPLIRHVAGNLAPVVDDLLVNCRRDQRDAFADALDDFEPTFAIDPVPDRGPLVGLRTALAETTATYAAVIPCDMPSLPAAFIEYLLSRAENRTGAVPRVDGRVQPVPAALHVRAATAACEEAREQHADRLDELLPLLDPFVVPERVVRAHVDPDAFANINTHEDLAAARGHGPRADQ</sequence>
<dbReference type="GO" id="GO:0006777">
    <property type="term" value="P:Mo-molybdopterin cofactor biosynthetic process"/>
    <property type="evidence" value="ECO:0007669"/>
    <property type="project" value="UniProtKB-KW"/>
</dbReference>
<dbReference type="EC" id="2.7.7.77" evidence="8"/>
<dbReference type="HAMAP" id="MF_00316">
    <property type="entry name" value="MobA"/>
    <property type="match status" value="1"/>
</dbReference>
<evidence type="ECO:0000256" key="6">
    <source>
        <dbReference type="ARBA" id="ARBA00023134"/>
    </source>
</evidence>
<feature type="binding site" evidence="8">
    <location>
        <position position="91"/>
    </location>
    <ligand>
        <name>GTP</name>
        <dbReference type="ChEBI" id="CHEBI:37565"/>
    </ligand>
</feature>
<organism evidence="10 11">
    <name type="scientific">Halonotius terrestris</name>
    <dbReference type="NCBI Taxonomy" id="2487750"/>
    <lineage>
        <taxon>Archaea</taxon>
        <taxon>Methanobacteriati</taxon>
        <taxon>Methanobacteriota</taxon>
        <taxon>Stenosarchaea group</taxon>
        <taxon>Halobacteria</taxon>
        <taxon>Halobacteriales</taxon>
        <taxon>Haloferacaceae</taxon>
        <taxon>Halonotius</taxon>
    </lineage>
</organism>
<evidence type="ECO:0000256" key="8">
    <source>
        <dbReference type="HAMAP-Rule" id="MF_00316"/>
    </source>
</evidence>
<dbReference type="InterPro" id="IPR025877">
    <property type="entry name" value="MobA-like_NTP_Trfase"/>
</dbReference>
<dbReference type="PANTHER" id="PTHR19136:SF81">
    <property type="entry name" value="MOLYBDENUM COFACTOR GUANYLYLTRANSFERASE"/>
    <property type="match status" value="1"/>
</dbReference>
<evidence type="ECO:0000256" key="2">
    <source>
        <dbReference type="ARBA" id="ARBA00022679"/>
    </source>
</evidence>
<dbReference type="Gene3D" id="3.90.550.10">
    <property type="entry name" value="Spore Coat Polysaccharide Biosynthesis Protein SpsA, Chain A"/>
    <property type="match status" value="1"/>
</dbReference>
<dbReference type="CDD" id="cd02503">
    <property type="entry name" value="MobA"/>
    <property type="match status" value="1"/>
</dbReference>
<feature type="binding site" evidence="8">
    <location>
        <position position="64"/>
    </location>
    <ligand>
        <name>GTP</name>
        <dbReference type="ChEBI" id="CHEBI:37565"/>
    </ligand>
</feature>
<comment type="cofactor">
    <cofactor evidence="8">
        <name>Mg(2+)</name>
        <dbReference type="ChEBI" id="CHEBI:18420"/>
    </cofactor>
</comment>